<dbReference type="PROSITE" id="PS50089">
    <property type="entry name" value="ZF_RING_2"/>
    <property type="match status" value="1"/>
</dbReference>
<evidence type="ECO:0000256" key="2">
    <source>
        <dbReference type="SAM" id="MobiDB-lite"/>
    </source>
</evidence>
<sequence>MVVTRSGRHIDSTKPPPAPTERDASPDTIDAEVVLSSFVKHHRRPAPPPSSKSQPQQAQRTHTDLSKPSGRRREELKECTVCFEMLGTTTARELVCMECGFVVHQVCQDRWIARRIADNNKPTCINCNQEWKGGKEVIVLD</sequence>
<gene>
    <name evidence="4" type="ORF">M409DRAFT_29519</name>
</gene>
<dbReference type="RefSeq" id="XP_033660965.1">
    <property type="nucleotide sequence ID" value="XM_033809510.1"/>
</dbReference>
<keyword evidence="1" id="KW-0862">Zinc</keyword>
<evidence type="ECO:0000313" key="4">
    <source>
        <dbReference type="EMBL" id="KAF2160076.1"/>
    </source>
</evidence>
<feature type="compositionally biased region" description="Low complexity" evidence="2">
    <location>
        <begin position="51"/>
        <end position="60"/>
    </location>
</feature>
<dbReference type="GO" id="GO:0008270">
    <property type="term" value="F:zinc ion binding"/>
    <property type="evidence" value="ECO:0007669"/>
    <property type="project" value="UniProtKB-KW"/>
</dbReference>
<feature type="region of interest" description="Disordered" evidence="2">
    <location>
        <begin position="1"/>
        <end position="75"/>
    </location>
</feature>
<keyword evidence="5" id="KW-1185">Reference proteome</keyword>
<dbReference type="InterPro" id="IPR001841">
    <property type="entry name" value="Znf_RING"/>
</dbReference>
<dbReference type="InterPro" id="IPR013083">
    <property type="entry name" value="Znf_RING/FYVE/PHD"/>
</dbReference>
<dbReference type="Gene3D" id="3.30.40.10">
    <property type="entry name" value="Zinc/RING finger domain, C3HC4 (zinc finger)"/>
    <property type="match status" value="1"/>
</dbReference>
<protein>
    <recommendedName>
        <fullName evidence="3">RING-type domain-containing protein</fullName>
    </recommendedName>
</protein>
<evidence type="ECO:0000256" key="1">
    <source>
        <dbReference type="PROSITE-ProRule" id="PRU00175"/>
    </source>
</evidence>
<keyword evidence="1" id="KW-0863">Zinc-finger</keyword>
<feature type="domain" description="RING-type" evidence="3">
    <location>
        <begin position="79"/>
        <end position="128"/>
    </location>
</feature>
<proteinExistence type="predicted"/>
<keyword evidence="1" id="KW-0479">Metal-binding</keyword>
<feature type="compositionally biased region" description="Basic and acidic residues" evidence="2">
    <location>
        <begin position="61"/>
        <end position="75"/>
    </location>
</feature>
<reference evidence="4" key="1">
    <citation type="journal article" date="2020" name="Stud. Mycol.">
        <title>101 Dothideomycetes genomes: a test case for predicting lifestyles and emergence of pathogens.</title>
        <authorList>
            <person name="Haridas S."/>
            <person name="Albert R."/>
            <person name="Binder M."/>
            <person name="Bloem J."/>
            <person name="Labutti K."/>
            <person name="Salamov A."/>
            <person name="Andreopoulos B."/>
            <person name="Baker S."/>
            <person name="Barry K."/>
            <person name="Bills G."/>
            <person name="Bluhm B."/>
            <person name="Cannon C."/>
            <person name="Castanera R."/>
            <person name="Culley D."/>
            <person name="Daum C."/>
            <person name="Ezra D."/>
            <person name="Gonzalez J."/>
            <person name="Henrissat B."/>
            <person name="Kuo A."/>
            <person name="Liang C."/>
            <person name="Lipzen A."/>
            <person name="Lutzoni F."/>
            <person name="Magnuson J."/>
            <person name="Mondo S."/>
            <person name="Nolan M."/>
            <person name="Ohm R."/>
            <person name="Pangilinan J."/>
            <person name="Park H.-J."/>
            <person name="Ramirez L."/>
            <person name="Alfaro M."/>
            <person name="Sun H."/>
            <person name="Tritt A."/>
            <person name="Yoshinaga Y."/>
            <person name="Zwiers L.-H."/>
            <person name="Turgeon B."/>
            <person name="Goodwin S."/>
            <person name="Spatafora J."/>
            <person name="Crous P."/>
            <person name="Grigoriev I."/>
        </authorList>
    </citation>
    <scope>NUCLEOTIDE SEQUENCE</scope>
    <source>
        <strain evidence="4">ATCC 36951</strain>
    </source>
</reference>
<name>A0A6A6C3V7_ZASCE</name>
<evidence type="ECO:0000313" key="5">
    <source>
        <dbReference type="Proteomes" id="UP000799537"/>
    </source>
</evidence>
<dbReference type="AlphaFoldDB" id="A0A6A6C3V7"/>
<dbReference type="SUPFAM" id="SSF57850">
    <property type="entry name" value="RING/U-box"/>
    <property type="match status" value="1"/>
</dbReference>
<dbReference type="Proteomes" id="UP000799537">
    <property type="component" value="Unassembled WGS sequence"/>
</dbReference>
<dbReference type="EMBL" id="ML993630">
    <property type="protein sequence ID" value="KAF2160076.1"/>
    <property type="molecule type" value="Genomic_DNA"/>
</dbReference>
<dbReference type="GeneID" id="54562782"/>
<accession>A0A6A6C3V7</accession>
<organism evidence="4 5">
    <name type="scientific">Zasmidium cellare ATCC 36951</name>
    <dbReference type="NCBI Taxonomy" id="1080233"/>
    <lineage>
        <taxon>Eukaryota</taxon>
        <taxon>Fungi</taxon>
        <taxon>Dikarya</taxon>
        <taxon>Ascomycota</taxon>
        <taxon>Pezizomycotina</taxon>
        <taxon>Dothideomycetes</taxon>
        <taxon>Dothideomycetidae</taxon>
        <taxon>Mycosphaerellales</taxon>
        <taxon>Mycosphaerellaceae</taxon>
        <taxon>Zasmidium</taxon>
    </lineage>
</organism>
<evidence type="ECO:0000259" key="3">
    <source>
        <dbReference type="PROSITE" id="PS50089"/>
    </source>
</evidence>